<sequence>MIKIMGSFFKAVIFSLLVVLFFAYVCIYVTGISGDAGGEGATGISPEAGEKIYWGEGQCHTCHSVGTSGSATRGPNQEGLASRAEERAKETGFASGLEYMVEAIVDPGSHIVEGYDNIMPKVYNPPIMLGREKILAVLSYLQTLGGEPDIEAVMKVKDKIPEASKKKVIPWVPPIEADPKEGEKIFFDETRTAACSKCHIMSGRGAKVGPDLTGIGAVQTPQYLIESVLKPSAVIVKGFETMYLITTDGMAYNGILQRQSEEEVVLLVEEEGEMVEYVFYPDEIAQMKKQDASIMPGNMSDLLTTREFYGIISYLLSLK</sequence>
<evidence type="ECO:0000256" key="2">
    <source>
        <dbReference type="ARBA" id="ARBA00022723"/>
    </source>
</evidence>
<protein>
    <submittedName>
        <fullName evidence="7">Putative heme protein</fullName>
    </submittedName>
</protein>
<feature type="domain" description="Cytochrome c" evidence="6">
    <location>
        <begin position="177"/>
        <end position="319"/>
    </location>
</feature>
<keyword evidence="5" id="KW-1133">Transmembrane helix</keyword>
<dbReference type="GO" id="GO:0020037">
    <property type="term" value="F:heme binding"/>
    <property type="evidence" value="ECO:0007669"/>
    <property type="project" value="InterPro"/>
</dbReference>
<keyword evidence="3 4" id="KW-0408">Iron</keyword>
<dbReference type="InterPro" id="IPR009056">
    <property type="entry name" value="Cyt_c-like_dom"/>
</dbReference>
<evidence type="ECO:0000313" key="8">
    <source>
        <dbReference type="Proteomes" id="UP000094056"/>
    </source>
</evidence>
<organism evidence="7 8">
    <name type="scientific">Candidatus Scalindua rubra</name>
    <dbReference type="NCBI Taxonomy" id="1872076"/>
    <lineage>
        <taxon>Bacteria</taxon>
        <taxon>Pseudomonadati</taxon>
        <taxon>Planctomycetota</taxon>
        <taxon>Candidatus Brocadiia</taxon>
        <taxon>Candidatus Brocadiales</taxon>
        <taxon>Candidatus Scalinduaceae</taxon>
        <taxon>Candidatus Scalindua</taxon>
    </lineage>
</organism>
<dbReference type="PANTHER" id="PTHR33546:SF1">
    <property type="entry name" value="LARGE, MULTIFUNCTIONAL SECRETED PROTEIN"/>
    <property type="match status" value="1"/>
</dbReference>
<dbReference type="PROSITE" id="PS51007">
    <property type="entry name" value="CYTC"/>
    <property type="match status" value="2"/>
</dbReference>
<dbReference type="GO" id="GO:0046872">
    <property type="term" value="F:metal ion binding"/>
    <property type="evidence" value="ECO:0007669"/>
    <property type="project" value="UniProtKB-KW"/>
</dbReference>
<evidence type="ECO:0000256" key="1">
    <source>
        <dbReference type="ARBA" id="ARBA00022617"/>
    </source>
</evidence>
<reference evidence="7 8" key="1">
    <citation type="submission" date="2016-07" db="EMBL/GenBank/DDBJ databases">
        <title>Draft genome of Scalindua rubra, obtained from a brine-seawater interface in the Red Sea, sheds light on salt adaptation in anammox bacteria.</title>
        <authorList>
            <person name="Speth D.R."/>
            <person name="Lagkouvardos I."/>
            <person name="Wang Y."/>
            <person name="Qian P.-Y."/>
            <person name="Dutilh B.E."/>
            <person name="Jetten M.S."/>
        </authorList>
    </citation>
    <scope>NUCLEOTIDE SEQUENCE [LARGE SCALE GENOMIC DNA]</scope>
    <source>
        <strain evidence="7">BSI-1</strain>
    </source>
</reference>
<evidence type="ECO:0000256" key="4">
    <source>
        <dbReference type="PROSITE-ProRule" id="PRU00433"/>
    </source>
</evidence>
<dbReference type="InterPro" id="IPR013427">
    <property type="entry name" value="Haem-bd_dom_put"/>
</dbReference>
<dbReference type="PANTHER" id="PTHR33546">
    <property type="entry name" value="LARGE, MULTIFUNCTIONAL SECRETED PROTEIN-RELATED"/>
    <property type="match status" value="1"/>
</dbReference>
<keyword evidence="5" id="KW-0812">Transmembrane</keyword>
<proteinExistence type="predicted"/>
<evidence type="ECO:0000256" key="5">
    <source>
        <dbReference type="SAM" id="Phobius"/>
    </source>
</evidence>
<keyword evidence="5" id="KW-0472">Membrane</keyword>
<comment type="caution">
    <text evidence="7">The sequence shown here is derived from an EMBL/GenBank/DDBJ whole genome shotgun (WGS) entry which is preliminary data.</text>
</comment>
<dbReference type="EMBL" id="MAYW01000001">
    <property type="protein sequence ID" value="ODS34811.1"/>
    <property type="molecule type" value="Genomic_DNA"/>
</dbReference>
<name>A0A1E3XGR5_9BACT</name>
<accession>A0A1E3XGR5</accession>
<dbReference type="SUPFAM" id="SSF46626">
    <property type="entry name" value="Cytochrome c"/>
    <property type="match status" value="2"/>
</dbReference>
<feature type="transmembrane region" description="Helical" evidence="5">
    <location>
        <begin position="12"/>
        <end position="31"/>
    </location>
</feature>
<evidence type="ECO:0000256" key="3">
    <source>
        <dbReference type="ARBA" id="ARBA00023004"/>
    </source>
</evidence>
<dbReference type="GO" id="GO:0009055">
    <property type="term" value="F:electron transfer activity"/>
    <property type="evidence" value="ECO:0007669"/>
    <property type="project" value="InterPro"/>
</dbReference>
<evidence type="ECO:0000259" key="6">
    <source>
        <dbReference type="PROSITE" id="PS51007"/>
    </source>
</evidence>
<keyword evidence="2 4" id="KW-0479">Metal-binding</keyword>
<keyword evidence="1 4" id="KW-0349">Heme</keyword>
<feature type="domain" description="Cytochrome c" evidence="6">
    <location>
        <begin position="44"/>
        <end position="145"/>
    </location>
</feature>
<dbReference type="NCBIfam" id="TIGR02603">
    <property type="entry name" value="CxxCH_TIGR02603"/>
    <property type="match status" value="1"/>
</dbReference>
<gene>
    <name evidence="7" type="ORF">SCARUB_00071</name>
</gene>
<dbReference type="Gene3D" id="1.10.760.10">
    <property type="entry name" value="Cytochrome c-like domain"/>
    <property type="match status" value="2"/>
</dbReference>
<dbReference type="AlphaFoldDB" id="A0A1E3XGR5"/>
<dbReference type="Proteomes" id="UP000094056">
    <property type="component" value="Unassembled WGS sequence"/>
</dbReference>
<dbReference type="InterPro" id="IPR036909">
    <property type="entry name" value="Cyt_c-like_dom_sf"/>
</dbReference>
<evidence type="ECO:0000313" key="7">
    <source>
        <dbReference type="EMBL" id="ODS34811.1"/>
    </source>
</evidence>